<dbReference type="Proteomes" id="UP001610335">
    <property type="component" value="Unassembled WGS sequence"/>
</dbReference>
<protein>
    <recommendedName>
        <fullName evidence="3">Transcription factor domain-containing protein</fullName>
    </recommendedName>
</protein>
<dbReference type="EMBL" id="JBFXLS010000103">
    <property type="protein sequence ID" value="KAL2816228.1"/>
    <property type="molecule type" value="Genomic_DNA"/>
</dbReference>
<accession>A0ABR4HL79</accession>
<evidence type="ECO:0000313" key="2">
    <source>
        <dbReference type="Proteomes" id="UP001610335"/>
    </source>
</evidence>
<keyword evidence="2" id="KW-1185">Reference proteome</keyword>
<gene>
    <name evidence="1" type="ORF">BDW59DRAFT_166439</name>
</gene>
<evidence type="ECO:0000313" key="1">
    <source>
        <dbReference type="EMBL" id="KAL2816228.1"/>
    </source>
</evidence>
<proteinExistence type="predicted"/>
<sequence>MDKEAYYATLPQAEAETRRRIFWLVFITERGSQSYLFSSLLERTQDLLEVNNIPPSLFGPQAQQDLFQEKVGMESVECHPIPEFSRAALSGYF</sequence>
<evidence type="ECO:0008006" key="3">
    <source>
        <dbReference type="Google" id="ProtNLM"/>
    </source>
</evidence>
<name>A0ABR4HL79_9EURO</name>
<reference evidence="1 2" key="1">
    <citation type="submission" date="2024-07" db="EMBL/GenBank/DDBJ databases">
        <title>Section-level genome sequencing and comparative genomics of Aspergillus sections Usti and Cavernicolus.</title>
        <authorList>
            <consortium name="Lawrence Berkeley National Laboratory"/>
            <person name="Nybo J.L."/>
            <person name="Vesth T.C."/>
            <person name="Theobald S."/>
            <person name="Frisvad J.C."/>
            <person name="Larsen T.O."/>
            <person name="Kjaerboelling I."/>
            <person name="Rothschild-Mancinelli K."/>
            <person name="Lyhne E.K."/>
            <person name="Kogle M.E."/>
            <person name="Barry K."/>
            <person name="Clum A."/>
            <person name="Na H."/>
            <person name="Ledsgaard L."/>
            <person name="Lin J."/>
            <person name="Lipzen A."/>
            <person name="Kuo A."/>
            <person name="Riley R."/>
            <person name="Mondo S."/>
            <person name="LaButti K."/>
            <person name="Haridas S."/>
            <person name="Pangalinan J."/>
            <person name="Salamov A.A."/>
            <person name="Simmons B.A."/>
            <person name="Magnuson J.K."/>
            <person name="Chen J."/>
            <person name="Drula E."/>
            <person name="Henrissat B."/>
            <person name="Wiebenga A."/>
            <person name="Lubbers R.J."/>
            <person name="Gomes A.C."/>
            <person name="Makela M.R."/>
            <person name="Stajich J."/>
            <person name="Grigoriev I.V."/>
            <person name="Mortensen U.H."/>
            <person name="De vries R.P."/>
            <person name="Baker S.E."/>
            <person name="Andersen M.R."/>
        </authorList>
    </citation>
    <scope>NUCLEOTIDE SEQUENCE [LARGE SCALE GENOMIC DNA]</scope>
    <source>
        <strain evidence="1 2">CBS 600.67</strain>
    </source>
</reference>
<comment type="caution">
    <text evidence="1">The sequence shown here is derived from an EMBL/GenBank/DDBJ whole genome shotgun (WGS) entry which is preliminary data.</text>
</comment>
<organism evidence="1 2">
    <name type="scientific">Aspergillus cavernicola</name>
    <dbReference type="NCBI Taxonomy" id="176166"/>
    <lineage>
        <taxon>Eukaryota</taxon>
        <taxon>Fungi</taxon>
        <taxon>Dikarya</taxon>
        <taxon>Ascomycota</taxon>
        <taxon>Pezizomycotina</taxon>
        <taxon>Eurotiomycetes</taxon>
        <taxon>Eurotiomycetidae</taxon>
        <taxon>Eurotiales</taxon>
        <taxon>Aspergillaceae</taxon>
        <taxon>Aspergillus</taxon>
        <taxon>Aspergillus subgen. Nidulantes</taxon>
    </lineage>
</organism>